<evidence type="ECO:0000313" key="7">
    <source>
        <dbReference type="Proteomes" id="UP000077037"/>
    </source>
</evidence>
<accession>A0A146AS38</accession>
<keyword evidence="4" id="KW-0472">Membrane</keyword>
<keyword evidence="4" id="KW-0812">Transmembrane</keyword>
<dbReference type="PANTHER" id="PTHR46332">
    <property type="entry name" value="ASPARTATE BETA-HYDROXYLASE DOMAIN-CONTAINING PROTEIN 2"/>
    <property type="match status" value="1"/>
</dbReference>
<dbReference type="OrthoDB" id="21665at2"/>
<dbReference type="Pfam" id="PF05118">
    <property type="entry name" value="Asp_Arg_Hydrox"/>
    <property type="match status" value="1"/>
</dbReference>
<dbReference type="GO" id="GO:0051213">
    <property type="term" value="F:dioxygenase activity"/>
    <property type="evidence" value="ECO:0007669"/>
    <property type="project" value="UniProtKB-KW"/>
</dbReference>
<keyword evidence="4" id="KW-1133">Transmembrane helix</keyword>
<dbReference type="SUPFAM" id="SSF51197">
    <property type="entry name" value="Clavaminate synthase-like"/>
    <property type="match status" value="1"/>
</dbReference>
<dbReference type="NCBIfam" id="NF033391">
    <property type="entry name" value="lipid_A_LpxO"/>
    <property type="match status" value="1"/>
</dbReference>
<evidence type="ECO:0000313" key="6">
    <source>
        <dbReference type="EMBL" id="CZZ92088.1"/>
    </source>
</evidence>
<evidence type="ECO:0000259" key="5">
    <source>
        <dbReference type="Pfam" id="PF05118"/>
    </source>
</evidence>
<dbReference type="Proteomes" id="UP000077037">
    <property type="component" value="Unassembled WGS sequence"/>
</dbReference>
<dbReference type="InterPro" id="IPR051821">
    <property type="entry name" value="Asp/Asn_beta-hydroxylase"/>
</dbReference>
<dbReference type="AlphaFoldDB" id="A0A146AS38"/>
<sequence>MKWFILALFVVCATLVHFRGRVRHRFARQALDHSTFTAPINVFMYAFSRVPNKPYIELEEFPELAPLMARWQDIRAEAEQLFGEGHIKAAAGYTDAGFNSFFKSGWKRFYLKWYDTDHPSARALCPVTTELLAGIPGIKGAMFAALPPGSKLPRHRDPYAGSLRFHMGLITPNSPECYINVDGQSYHWRDGEAVVFDETFIHYAENRTDQNRIILFADVERPMKYRWTQWVNHFFATVLLRSATSPNQEGDRTGGINRIFGGVYAFRRFGKRIKKYNQTLYYVLKWALVLGILALIFL</sequence>
<keyword evidence="2" id="KW-0223">Dioxygenase</keyword>
<evidence type="ECO:0000256" key="3">
    <source>
        <dbReference type="ARBA" id="ARBA00023002"/>
    </source>
</evidence>
<evidence type="ECO:0000256" key="2">
    <source>
        <dbReference type="ARBA" id="ARBA00022964"/>
    </source>
</evidence>
<comment type="similarity">
    <text evidence="1">Belongs to the aspartyl/asparaginyl beta-hydroxylase family.</text>
</comment>
<proteinExistence type="inferred from homology"/>
<dbReference type="Gene3D" id="2.60.120.330">
    <property type="entry name" value="B-lactam Antibiotic, Isopenicillin N Synthase, Chain"/>
    <property type="match status" value="1"/>
</dbReference>
<keyword evidence="3" id="KW-0560">Oxidoreductase</keyword>
<reference evidence="6 7" key="1">
    <citation type="submission" date="2016-03" db="EMBL/GenBank/DDBJ databases">
        <authorList>
            <consortium name="Pathogen Informatics"/>
        </authorList>
    </citation>
    <scope>NUCLEOTIDE SEQUENCE [LARGE SCALE GENOMIC DNA]</scope>
    <source>
        <strain evidence="6 7">NCTC13364</strain>
    </source>
</reference>
<name>A0A146AS38_9BORD</name>
<feature type="transmembrane region" description="Helical" evidence="4">
    <location>
        <begin position="279"/>
        <end position="297"/>
    </location>
</feature>
<dbReference type="PANTHER" id="PTHR46332:SF5">
    <property type="entry name" value="ASPARTATE BETA-HYDROXYLASE DOMAIN CONTAINING 2"/>
    <property type="match status" value="1"/>
</dbReference>
<organism evidence="6 7">
    <name type="scientific">Bordetella ansorpii</name>
    <dbReference type="NCBI Taxonomy" id="288768"/>
    <lineage>
        <taxon>Bacteria</taxon>
        <taxon>Pseudomonadati</taxon>
        <taxon>Pseudomonadota</taxon>
        <taxon>Betaproteobacteria</taxon>
        <taxon>Burkholderiales</taxon>
        <taxon>Alcaligenaceae</taxon>
        <taxon>Bordetella</taxon>
    </lineage>
</organism>
<dbReference type="RefSeq" id="WP_066406401.1">
    <property type="nucleotide sequence ID" value="NZ_FKBS01000002.1"/>
</dbReference>
<dbReference type="InterPro" id="IPR047694">
    <property type="entry name" value="Lipid_A_LpxO-like"/>
</dbReference>
<dbReference type="InterPro" id="IPR007803">
    <property type="entry name" value="Asp/Arg/Pro-Hydrxlase"/>
</dbReference>
<gene>
    <name evidence="6" type="ORF">SAMEA1982600_00132</name>
</gene>
<dbReference type="EMBL" id="FKBS01000002">
    <property type="protein sequence ID" value="CZZ92088.1"/>
    <property type="molecule type" value="Genomic_DNA"/>
</dbReference>
<feature type="domain" description="Aspartyl/asparaginy/proline hydroxylase" evidence="5">
    <location>
        <begin position="69"/>
        <end position="222"/>
    </location>
</feature>
<protein>
    <submittedName>
        <fullName evidence="6">Beta-hydroxylase</fullName>
    </submittedName>
</protein>
<dbReference type="InterPro" id="IPR027443">
    <property type="entry name" value="IPNS-like_sf"/>
</dbReference>
<evidence type="ECO:0000256" key="4">
    <source>
        <dbReference type="SAM" id="Phobius"/>
    </source>
</evidence>
<evidence type="ECO:0000256" key="1">
    <source>
        <dbReference type="ARBA" id="ARBA00007730"/>
    </source>
</evidence>